<dbReference type="SUPFAM" id="SSF141571">
    <property type="entry name" value="Pentapeptide repeat-like"/>
    <property type="match status" value="1"/>
</dbReference>
<dbReference type="Pfam" id="PF13576">
    <property type="entry name" value="Pentapeptide_3"/>
    <property type="match status" value="1"/>
</dbReference>
<evidence type="ECO:0000313" key="1">
    <source>
        <dbReference type="EMBL" id="GLZ77864.1"/>
    </source>
</evidence>
<dbReference type="AlphaFoldDB" id="A0A9W6SIU6"/>
<proteinExistence type="predicted"/>
<organism evidence="1 2">
    <name type="scientific">Actinorhabdospora filicis</name>
    <dbReference type="NCBI Taxonomy" id="1785913"/>
    <lineage>
        <taxon>Bacteria</taxon>
        <taxon>Bacillati</taxon>
        <taxon>Actinomycetota</taxon>
        <taxon>Actinomycetes</taxon>
        <taxon>Micromonosporales</taxon>
        <taxon>Micromonosporaceae</taxon>
        <taxon>Actinorhabdospora</taxon>
    </lineage>
</organism>
<evidence type="ECO:0008006" key="3">
    <source>
        <dbReference type="Google" id="ProtNLM"/>
    </source>
</evidence>
<sequence length="278" mass="29524">MDAAAQGGPLNTADVREHFLRALAHLADAEPGVRAGALHVLDSLAVEHADWRPRVLDVWCAHLRAPEPDEGRALALRLIAGHLRPGSAAYWGPMDVDLRGAHLHGADFADCRFGTADFTGAVFTGITHFERAAFLRTADFTGAAFEFMARFDRAAFGGPAFFGRARFATIAWFPWARFAEAADFAEAAFGTAWFSGAHIAGEAGFRRAVFGGRAVFGTASLGEADFTGAVFTGPAEFPGATFAALTLDARVRLVFAHDLPGAWRAAAPDGQPGRVLVA</sequence>
<dbReference type="RefSeq" id="WP_285663044.1">
    <property type="nucleotide sequence ID" value="NZ_BSTX01000002.1"/>
</dbReference>
<gene>
    <name evidence="1" type="ORF">Afil01_26710</name>
</gene>
<keyword evidence="2" id="KW-1185">Reference proteome</keyword>
<reference evidence="1" key="1">
    <citation type="submission" date="2023-03" db="EMBL/GenBank/DDBJ databases">
        <title>Actinorhabdospora filicis NBRC 111898.</title>
        <authorList>
            <person name="Ichikawa N."/>
            <person name="Sato H."/>
            <person name="Tonouchi N."/>
        </authorList>
    </citation>
    <scope>NUCLEOTIDE SEQUENCE</scope>
    <source>
        <strain evidence="1">NBRC 111898</strain>
    </source>
</reference>
<dbReference type="EMBL" id="BSTX01000002">
    <property type="protein sequence ID" value="GLZ77864.1"/>
    <property type="molecule type" value="Genomic_DNA"/>
</dbReference>
<accession>A0A9W6SIU6</accession>
<protein>
    <recommendedName>
        <fullName evidence="3">Pentapeptide repeat-containing protein</fullName>
    </recommendedName>
</protein>
<comment type="caution">
    <text evidence="1">The sequence shown here is derived from an EMBL/GenBank/DDBJ whole genome shotgun (WGS) entry which is preliminary data.</text>
</comment>
<dbReference type="InterPro" id="IPR001646">
    <property type="entry name" value="5peptide_repeat"/>
</dbReference>
<name>A0A9W6SIU6_9ACTN</name>
<dbReference type="Proteomes" id="UP001165079">
    <property type="component" value="Unassembled WGS sequence"/>
</dbReference>
<dbReference type="Gene3D" id="2.160.20.80">
    <property type="entry name" value="E3 ubiquitin-protein ligase SopA"/>
    <property type="match status" value="1"/>
</dbReference>
<evidence type="ECO:0000313" key="2">
    <source>
        <dbReference type="Proteomes" id="UP001165079"/>
    </source>
</evidence>